<evidence type="ECO:0000313" key="2">
    <source>
        <dbReference type="Proteomes" id="UP001470230"/>
    </source>
</evidence>
<dbReference type="Proteomes" id="UP001470230">
    <property type="component" value="Unassembled WGS sequence"/>
</dbReference>
<protein>
    <submittedName>
        <fullName evidence="1">Uncharacterized protein</fullName>
    </submittedName>
</protein>
<keyword evidence="2" id="KW-1185">Reference proteome</keyword>
<evidence type="ECO:0000313" key="1">
    <source>
        <dbReference type="EMBL" id="KAK8891224.1"/>
    </source>
</evidence>
<accession>A0ABR2KJB1</accession>
<comment type="caution">
    <text evidence="1">The sequence shown here is derived from an EMBL/GenBank/DDBJ whole genome shotgun (WGS) entry which is preliminary data.</text>
</comment>
<name>A0ABR2KJB1_9EUKA</name>
<proteinExistence type="predicted"/>
<dbReference type="EMBL" id="JAPFFF010000004">
    <property type="protein sequence ID" value="KAK8891224.1"/>
    <property type="molecule type" value="Genomic_DNA"/>
</dbReference>
<sequence>MESEVSLNDELQTLMENINNLTSAKTTEDENSKQFNELLKQLSTSLSKNIDSLAQFSQEYKQRLGSCAKAFEEIPVNPFEKAVHSNIAFLKKFLESNDPSKFFIPQMQQKTTVILDFLSKLSDFIADNKIYMKWAELALLDFDTQDWHIRQSAPEVLKRFQNSITKLNTSDSRMVLHIVRSLLLDFKA</sequence>
<gene>
    <name evidence="1" type="ORF">M9Y10_028431</name>
</gene>
<reference evidence="1 2" key="1">
    <citation type="submission" date="2024-04" db="EMBL/GenBank/DDBJ databases">
        <title>Tritrichomonas musculus Genome.</title>
        <authorList>
            <person name="Alves-Ferreira E."/>
            <person name="Grigg M."/>
            <person name="Lorenzi H."/>
            <person name="Galac M."/>
        </authorList>
    </citation>
    <scope>NUCLEOTIDE SEQUENCE [LARGE SCALE GENOMIC DNA]</scope>
    <source>
        <strain evidence="1 2">EAF2021</strain>
    </source>
</reference>
<organism evidence="1 2">
    <name type="scientific">Tritrichomonas musculus</name>
    <dbReference type="NCBI Taxonomy" id="1915356"/>
    <lineage>
        <taxon>Eukaryota</taxon>
        <taxon>Metamonada</taxon>
        <taxon>Parabasalia</taxon>
        <taxon>Tritrichomonadida</taxon>
        <taxon>Tritrichomonadidae</taxon>
        <taxon>Tritrichomonas</taxon>
    </lineage>
</organism>